<dbReference type="NCBIfam" id="TIGR01168">
    <property type="entry name" value="YSIRK_signal"/>
    <property type="match status" value="1"/>
</dbReference>
<dbReference type="InterPro" id="IPR005877">
    <property type="entry name" value="YSIRK_signal_dom"/>
</dbReference>
<evidence type="ECO:0000256" key="1">
    <source>
        <dbReference type="SAM" id="MobiDB-lite"/>
    </source>
</evidence>
<dbReference type="EMBL" id="CP007217">
    <property type="protein sequence ID" value="AJR10777.1"/>
    <property type="molecule type" value="Genomic_DNA"/>
</dbReference>
<dbReference type="AlphaFoldDB" id="A0A0C5X5M9"/>
<evidence type="ECO:0000313" key="3">
    <source>
        <dbReference type="Proteomes" id="UP000260363"/>
    </source>
</evidence>
<evidence type="ECO:0000313" key="2">
    <source>
        <dbReference type="EMBL" id="AJR10777.1"/>
    </source>
</evidence>
<dbReference type="GeneID" id="31473815"/>
<reference evidence="2 3" key="1">
    <citation type="submission" date="2014-02" db="EMBL/GenBank/DDBJ databases">
        <authorList>
            <person name="Chen C."/>
            <person name="Conrad T.A."/>
            <person name="Zhou Z."/>
            <person name="Lai Z."/>
            <person name="Zhong G."/>
        </authorList>
    </citation>
    <scope>NUCLEOTIDE SEQUENCE [LARGE SCALE GENOMIC DNA]</scope>
    <source>
        <strain evidence="2 3">Nigg3-28</strain>
    </source>
</reference>
<feature type="region of interest" description="Disordered" evidence="1">
    <location>
        <begin position="50"/>
        <end position="71"/>
    </location>
</feature>
<organism evidence="2 3">
    <name type="scientific">Chlamydia muridarum</name>
    <dbReference type="NCBI Taxonomy" id="83560"/>
    <lineage>
        <taxon>Bacteria</taxon>
        <taxon>Pseudomonadati</taxon>
        <taxon>Chlamydiota</taxon>
        <taxon>Chlamydiia</taxon>
        <taxon>Chlamydiales</taxon>
        <taxon>Chlamydiaceae</taxon>
        <taxon>Chlamydia/Chlamydophila group</taxon>
        <taxon>Chlamydia</taxon>
    </lineage>
</organism>
<proteinExistence type="predicted"/>
<dbReference type="RefSeq" id="WP_010904388.1">
    <property type="nucleotide sequence ID" value="NZ_CP007217.1"/>
</dbReference>
<name>A0A0C5X5M9_CHLMR</name>
<protein>
    <submittedName>
        <fullName evidence="2">Uncharacterized protein</fullName>
    </submittedName>
</protein>
<accession>A0A0C5X5M9</accession>
<gene>
    <name evidence="2" type="ORF">BD36_03780</name>
</gene>
<dbReference type="OMA" id="ICCATAL"/>
<sequence>MTSLFLLICCATVLLSIGVASVLIGSFLLGRPLSKGCGRSDCCQKKKSCPYGNKNSQPDNDYDDLDNSHSS</sequence>
<dbReference type="Proteomes" id="UP000260363">
    <property type="component" value="Chromosome"/>
</dbReference>